<feature type="compositionally biased region" description="Polar residues" evidence="1">
    <location>
        <begin position="316"/>
        <end position="329"/>
    </location>
</feature>
<feature type="region of interest" description="Disordered" evidence="1">
    <location>
        <begin position="1"/>
        <end position="176"/>
    </location>
</feature>
<feature type="compositionally biased region" description="Basic residues" evidence="1">
    <location>
        <begin position="549"/>
        <end position="561"/>
    </location>
</feature>
<sequence>MPRSICDSEDEGEVFVQDDRPAQRSQRSTLSIQPVLATFPFESMTDGANERSSLSTEELNRQIQDAQRAFFNSTADDSTTSKHRLSRRQTTVAAPSPAPTPSRSTKRTKTLTTYASGRASRTLNTHNPAFDALRDDQADQQASQSPRFSDRSGRFGSERALPHGTIEDDFAKHNPNVMFRDTGSTVAFNESSEQRMLEQALQDVRQPVSSAAKLAESEKNPSSPAWLWAHTTQSPHSNQSKKSVRRDADSNQDETEQAGKVAEPVHRPQQDLVAATNEPVEGLVENETRIPDDLKIAEQSQPQVSALPTPSPQVIVHTNGTPEETPSDNTTHKSARGRKRKPSTSIQEASSEPLNSEDLLVGLPKELYQPKPSRRRMTGLAEQPIDYSVVPERAAKKRRKTLNDASTNPEHVDEPIARPAKTSEKQSTSKMSKRDQAVSSTIPNKSTPGTPEKPAAPNARSPPRPVASPLTSPETEKAKQSPIKVAAPRAKPSPSPSEMGPPSLPASSMKKKVPRSHTTIFEDCSQSSQKSPSLRQQQADRRSALQGPGRRKAAVNKPRRRIVQDDEDDEDELSKEVEQEALAPRKRGRPAKLDSQNAIAADRGSIQDLSDEGEDDEALRKRGRKAKSTQKVLEGCDARDGVVATESVKKGRESVSAEMVQDDSAAEDVVEPAAEDELRQSKKKRGRTAKSKVDAAPTPGPEPDGDNTSKAVACAASRDPDGESNVLKAKATNTLLIAKEVTPVPGSGTSKETAPHQPQSASKSGSMIHSPIKKTSKILNHRVGLNKKSRIPPLLKVVRPQQRKEVERVTKVISVAELERMAAAKLDE</sequence>
<gene>
    <name evidence="2" type="ORF">AC579_809</name>
</gene>
<feature type="compositionally biased region" description="Polar residues" evidence="1">
    <location>
        <begin position="437"/>
        <end position="449"/>
    </location>
</feature>
<reference evidence="2 3" key="1">
    <citation type="submission" date="2015-07" db="EMBL/GenBank/DDBJ databases">
        <title>Comparative genomics of the Sigatoka disease complex on banana suggests a link between parallel evolutionary changes in Pseudocercospora fijiensis and Pseudocercospora eumusae and increased virulence on the banana host.</title>
        <authorList>
            <person name="Chang T.-C."/>
            <person name="Salvucci A."/>
            <person name="Crous P.W."/>
            <person name="Stergiopoulos I."/>
        </authorList>
    </citation>
    <scope>NUCLEOTIDE SEQUENCE [LARGE SCALE GENOMIC DNA]</scope>
    <source>
        <strain evidence="2 3">CBS 116634</strain>
    </source>
</reference>
<proteinExistence type="predicted"/>
<evidence type="ECO:0000256" key="1">
    <source>
        <dbReference type="SAM" id="MobiDB-lite"/>
    </source>
</evidence>
<evidence type="ECO:0000313" key="3">
    <source>
        <dbReference type="Proteomes" id="UP000073492"/>
    </source>
</evidence>
<dbReference type="Proteomes" id="UP000073492">
    <property type="component" value="Unassembled WGS sequence"/>
</dbReference>
<feature type="region of interest" description="Disordered" evidence="1">
    <location>
        <begin position="300"/>
        <end position="728"/>
    </location>
</feature>
<feature type="compositionally biased region" description="Basic residues" evidence="1">
    <location>
        <begin position="681"/>
        <end position="690"/>
    </location>
</feature>
<accession>A0A139IBU7</accession>
<name>A0A139IBU7_9PEZI</name>
<feature type="region of interest" description="Disordered" evidence="1">
    <location>
        <begin position="201"/>
        <end position="283"/>
    </location>
</feature>
<feature type="region of interest" description="Disordered" evidence="1">
    <location>
        <begin position="740"/>
        <end position="773"/>
    </location>
</feature>
<feature type="compositionally biased region" description="Polar residues" evidence="1">
    <location>
        <begin position="747"/>
        <end position="767"/>
    </location>
</feature>
<feature type="compositionally biased region" description="Polar residues" evidence="1">
    <location>
        <begin position="516"/>
        <end position="537"/>
    </location>
</feature>
<feature type="compositionally biased region" description="Polar residues" evidence="1">
    <location>
        <begin position="23"/>
        <end position="32"/>
    </location>
</feature>
<feature type="compositionally biased region" description="Basic and acidic residues" evidence="1">
    <location>
        <begin position="410"/>
        <end position="424"/>
    </location>
</feature>
<keyword evidence="3" id="KW-1185">Reference proteome</keyword>
<dbReference type="EMBL" id="LFZO01000159">
    <property type="protein sequence ID" value="KXT12228.1"/>
    <property type="molecule type" value="Genomic_DNA"/>
</dbReference>
<protein>
    <submittedName>
        <fullName evidence="2">Uncharacterized protein</fullName>
    </submittedName>
</protein>
<feature type="compositionally biased region" description="Polar residues" evidence="1">
    <location>
        <begin position="50"/>
        <end position="78"/>
    </location>
</feature>
<dbReference type="OrthoDB" id="5404794at2759"/>
<organism evidence="2 3">
    <name type="scientific">Pseudocercospora musae</name>
    <dbReference type="NCBI Taxonomy" id="113226"/>
    <lineage>
        <taxon>Eukaryota</taxon>
        <taxon>Fungi</taxon>
        <taxon>Dikarya</taxon>
        <taxon>Ascomycota</taxon>
        <taxon>Pezizomycotina</taxon>
        <taxon>Dothideomycetes</taxon>
        <taxon>Dothideomycetidae</taxon>
        <taxon>Mycosphaerellales</taxon>
        <taxon>Mycosphaerellaceae</taxon>
        <taxon>Pseudocercospora</taxon>
    </lineage>
</organism>
<feature type="compositionally biased region" description="Polar residues" evidence="1">
    <location>
        <begin position="343"/>
        <end position="354"/>
    </location>
</feature>
<comment type="caution">
    <text evidence="2">The sequence shown here is derived from an EMBL/GenBank/DDBJ whole genome shotgun (WGS) entry which is preliminary data.</text>
</comment>
<dbReference type="AlphaFoldDB" id="A0A139IBU7"/>
<feature type="compositionally biased region" description="Polar residues" evidence="1">
    <location>
        <begin position="230"/>
        <end position="241"/>
    </location>
</feature>
<dbReference type="EMBL" id="LFZO01000159">
    <property type="protein sequence ID" value="KXT12234.1"/>
    <property type="molecule type" value="Genomic_DNA"/>
</dbReference>
<feature type="compositionally biased region" description="Acidic residues" evidence="1">
    <location>
        <begin position="660"/>
        <end position="675"/>
    </location>
</feature>
<feature type="compositionally biased region" description="Basic residues" evidence="1">
    <location>
        <begin position="333"/>
        <end position="342"/>
    </location>
</feature>
<feature type="compositionally biased region" description="Basic and acidic residues" evidence="1">
    <location>
        <begin position="148"/>
        <end position="172"/>
    </location>
</feature>
<dbReference type="EMBL" id="LFZO01000159">
    <property type="protein sequence ID" value="KXT12230.1"/>
    <property type="molecule type" value="Genomic_DNA"/>
</dbReference>
<evidence type="ECO:0000313" key="2">
    <source>
        <dbReference type="EMBL" id="KXT12228.1"/>
    </source>
</evidence>